<name>A0A2X0JC34_9ACTN</name>
<gene>
    <name evidence="4" type="ORF">DN069_13460</name>
</gene>
<dbReference type="CDD" id="cd03784">
    <property type="entry name" value="GT1_Gtf-like"/>
    <property type="match status" value="1"/>
</dbReference>
<dbReference type="AlphaFoldDB" id="A0A2X0JC34"/>
<evidence type="ECO:0000313" key="5">
    <source>
        <dbReference type="Proteomes" id="UP000248889"/>
    </source>
</evidence>
<dbReference type="InterPro" id="IPR010610">
    <property type="entry name" value="EryCIII-like_C"/>
</dbReference>
<dbReference type="OrthoDB" id="3848107at2"/>
<reference evidence="4 5" key="1">
    <citation type="submission" date="2018-06" db="EMBL/GenBank/DDBJ databases">
        <title>Streptacidiphilus pinicola sp. nov., isolated from pine grove soil.</title>
        <authorList>
            <person name="Roh S.G."/>
            <person name="Park S."/>
            <person name="Kim M.-K."/>
            <person name="Yun B.-R."/>
            <person name="Park J."/>
            <person name="Kim M.J."/>
            <person name="Kim Y.S."/>
            <person name="Kim S.B."/>
        </authorList>
    </citation>
    <scope>NUCLEOTIDE SEQUENCE [LARGE SCALE GENOMIC DNA]</scope>
    <source>
        <strain evidence="4 5">MMS16-CNU450</strain>
    </source>
</reference>
<organism evidence="4 5">
    <name type="scientific">Streptacidiphilus pinicola</name>
    <dbReference type="NCBI Taxonomy" id="2219663"/>
    <lineage>
        <taxon>Bacteria</taxon>
        <taxon>Bacillati</taxon>
        <taxon>Actinomycetota</taxon>
        <taxon>Actinomycetes</taxon>
        <taxon>Kitasatosporales</taxon>
        <taxon>Streptomycetaceae</taxon>
        <taxon>Streptacidiphilus</taxon>
    </lineage>
</organism>
<dbReference type="FunFam" id="3.40.50.2000:FF:000072">
    <property type="entry name" value="Glycosyl transferase"/>
    <property type="match status" value="1"/>
</dbReference>
<protein>
    <recommendedName>
        <fullName evidence="3">Erythromycin biosynthesis protein CIII-like C-terminal domain-containing protein</fullName>
    </recommendedName>
</protein>
<evidence type="ECO:0000256" key="1">
    <source>
        <dbReference type="ARBA" id="ARBA00009995"/>
    </source>
</evidence>
<dbReference type="Gene3D" id="3.40.50.2000">
    <property type="entry name" value="Glycogen Phosphorylase B"/>
    <property type="match status" value="2"/>
</dbReference>
<dbReference type="PANTHER" id="PTHR48050:SF13">
    <property type="entry name" value="STEROL 3-BETA-GLUCOSYLTRANSFERASE UGT80A2"/>
    <property type="match status" value="1"/>
</dbReference>
<evidence type="ECO:0000313" key="4">
    <source>
        <dbReference type="EMBL" id="RAG85138.1"/>
    </source>
</evidence>
<keyword evidence="2" id="KW-0808">Transferase</keyword>
<accession>A0A2X0JC34</accession>
<dbReference type="InterPro" id="IPR050426">
    <property type="entry name" value="Glycosyltransferase_28"/>
</dbReference>
<comment type="caution">
    <text evidence="4">The sequence shown here is derived from an EMBL/GenBank/DDBJ whole genome shotgun (WGS) entry which is preliminary data.</text>
</comment>
<dbReference type="EMBL" id="QKYN01000051">
    <property type="protein sequence ID" value="RAG85138.1"/>
    <property type="molecule type" value="Genomic_DNA"/>
</dbReference>
<dbReference type="GO" id="GO:0016758">
    <property type="term" value="F:hexosyltransferase activity"/>
    <property type="evidence" value="ECO:0007669"/>
    <property type="project" value="InterPro"/>
</dbReference>
<dbReference type="GO" id="GO:0017000">
    <property type="term" value="P:antibiotic biosynthetic process"/>
    <property type="evidence" value="ECO:0007669"/>
    <property type="project" value="UniProtKB-ARBA"/>
</dbReference>
<dbReference type="GO" id="GO:0008194">
    <property type="term" value="F:UDP-glycosyltransferase activity"/>
    <property type="evidence" value="ECO:0007669"/>
    <property type="project" value="InterPro"/>
</dbReference>
<dbReference type="InterPro" id="IPR002213">
    <property type="entry name" value="UDP_glucos_trans"/>
</dbReference>
<dbReference type="NCBIfam" id="TIGR01426">
    <property type="entry name" value="MGT"/>
    <property type="match status" value="1"/>
</dbReference>
<comment type="similarity">
    <text evidence="1">Belongs to the UDP-glycosyltransferase family.</text>
</comment>
<keyword evidence="5" id="KW-1185">Reference proteome</keyword>
<dbReference type="SUPFAM" id="SSF53756">
    <property type="entry name" value="UDP-Glycosyltransferase/glycogen phosphorylase"/>
    <property type="match status" value="1"/>
</dbReference>
<proteinExistence type="inferred from homology"/>
<dbReference type="Proteomes" id="UP000248889">
    <property type="component" value="Unassembled WGS sequence"/>
</dbReference>
<sequence length="405" mass="42952">MIQELSVEPARPHVVVVNVPEHGHVNPTLAVVTELVRRGCRVSYAVAQQFAPQVRAAGAMPVIVPVPERAAGASSEDLCDGVDVFVGEAEAALPVLEAAFADDRPDAVLYDLEAFAGKALARKWGLPGIELSPTHALFPGWERAFLGLNDLSEMPCAPHFQRFLDDNGLDCTIGDFVQRSDAKVVFVPRTFQVHADLMGPEHSFVGPALGDRSSFQGSWRAPVDGRPVLLVSLGSVFTDQPEFFRQCLEAASRLDWHTVIAVGRHVDPATLGTLPAHVEVHASVPQLDVLAAASAFVTHAGMGSVLEALHFGVPMVAVPQMAEQRVNARRLEQLGLGVYLPREQADASALLSAVRQVSGDPRVAAAVSAMREDVRACGGAAAAADVVEAVAGLKLPATARLATVH</sequence>
<feature type="domain" description="Erythromycin biosynthesis protein CIII-like C-terminal" evidence="3">
    <location>
        <begin position="246"/>
        <end position="376"/>
    </location>
</feature>
<evidence type="ECO:0000256" key="2">
    <source>
        <dbReference type="ARBA" id="ARBA00022679"/>
    </source>
</evidence>
<evidence type="ECO:0000259" key="3">
    <source>
        <dbReference type="Pfam" id="PF06722"/>
    </source>
</evidence>
<dbReference type="InterPro" id="IPR006326">
    <property type="entry name" value="UDPGT_MGT-like"/>
</dbReference>
<dbReference type="Pfam" id="PF06722">
    <property type="entry name" value="EryCIII-like_C"/>
    <property type="match status" value="1"/>
</dbReference>
<dbReference type="PANTHER" id="PTHR48050">
    <property type="entry name" value="STEROL 3-BETA-GLUCOSYLTRANSFERASE"/>
    <property type="match status" value="1"/>
</dbReference>